<dbReference type="SUPFAM" id="SSF47384">
    <property type="entry name" value="Homodimeric domain of signal transducing histidine kinase"/>
    <property type="match status" value="1"/>
</dbReference>
<keyword evidence="5" id="KW-0597">Phosphoprotein</keyword>
<evidence type="ECO:0000256" key="8">
    <source>
        <dbReference type="ARBA" id="ARBA00022741"/>
    </source>
</evidence>
<evidence type="ECO:0000256" key="5">
    <source>
        <dbReference type="ARBA" id="ARBA00022553"/>
    </source>
</evidence>
<keyword evidence="10" id="KW-0067">ATP-binding</keyword>
<dbReference type="Pfam" id="PF02518">
    <property type="entry name" value="HATPase_c"/>
    <property type="match status" value="1"/>
</dbReference>
<dbReference type="Gene3D" id="3.30.565.10">
    <property type="entry name" value="Histidine kinase-like ATPase, C-terminal domain"/>
    <property type="match status" value="1"/>
</dbReference>
<dbReference type="Proteomes" id="UP000029389">
    <property type="component" value="Unassembled WGS sequence"/>
</dbReference>
<evidence type="ECO:0000256" key="12">
    <source>
        <dbReference type="ARBA" id="ARBA00023012"/>
    </source>
</evidence>
<evidence type="ECO:0000256" key="4">
    <source>
        <dbReference type="ARBA" id="ARBA00022475"/>
    </source>
</evidence>
<name>A0A090YUD4_9BACI</name>
<dbReference type="InterPro" id="IPR003661">
    <property type="entry name" value="HisK_dim/P_dom"/>
</dbReference>
<keyword evidence="4" id="KW-1003">Cell membrane</keyword>
<dbReference type="InterPro" id="IPR050351">
    <property type="entry name" value="BphY/WalK/GraS-like"/>
</dbReference>
<keyword evidence="8" id="KW-0547">Nucleotide-binding</keyword>
<comment type="catalytic activity">
    <reaction evidence="1">
        <text>ATP + protein L-histidine = ADP + protein N-phospho-L-histidine.</text>
        <dbReference type="EC" id="2.7.13.3"/>
    </reaction>
</comment>
<dbReference type="InterPro" id="IPR005467">
    <property type="entry name" value="His_kinase_dom"/>
</dbReference>
<proteinExistence type="predicted"/>
<keyword evidence="12" id="KW-0902">Two-component regulatory system</keyword>
<dbReference type="InterPro" id="IPR036097">
    <property type="entry name" value="HisK_dim/P_sf"/>
</dbReference>
<evidence type="ECO:0000256" key="3">
    <source>
        <dbReference type="ARBA" id="ARBA00012438"/>
    </source>
</evidence>
<dbReference type="SMART" id="SM00388">
    <property type="entry name" value="HisKA"/>
    <property type="match status" value="1"/>
</dbReference>
<dbReference type="InterPro" id="IPR003594">
    <property type="entry name" value="HATPase_dom"/>
</dbReference>
<dbReference type="Proteomes" id="UP000264294">
    <property type="component" value="Unassembled WGS sequence"/>
</dbReference>
<dbReference type="GO" id="GO:0016036">
    <property type="term" value="P:cellular response to phosphate starvation"/>
    <property type="evidence" value="ECO:0007669"/>
    <property type="project" value="TreeGrafter"/>
</dbReference>
<evidence type="ECO:0000256" key="14">
    <source>
        <dbReference type="SAM" id="Phobius"/>
    </source>
</evidence>
<keyword evidence="11 14" id="KW-1133">Transmembrane helix</keyword>
<evidence type="ECO:0000259" key="15">
    <source>
        <dbReference type="PROSITE" id="PS50109"/>
    </source>
</evidence>
<feature type="transmembrane region" description="Helical" evidence="14">
    <location>
        <begin position="14"/>
        <end position="33"/>
    </location>
</feature>
<dbReference type="EMBL" id="QVOD01000067">
    <property type="protein sequence ID" value="RFT62605.1"/>
    <property type="molecule type" value="Genomic_DNA"/>
</dbReference>
<reference evidence="16 18" key="1">
    <citation type="submission" date="2014-04" db="EMBL/GenBank/DDBJ databases">
        <authorList>
            <person name="Bishop-Lilly K.A."/>
            <person name="Broomall S.M."/>
            <person name="Chain P.S."/>
            <person name="Chertkov O."/>
            <person name="Coyne S.R."/>
            <person name="Daligault H.E."/>
            <person name="Davenport K.W."/>
            <person name="Erkkila T."/>
            <person name="Frey K.G."/>
            <person name="Gibbons H.S."/>
            <person name="Gu W."/>
            <person name="Jaissle J."/>
            <person name="Johnson S.L."/>
            <person name="Koroleva G.I."/>
            <person name="Ladner J.T."/>
            <person name="Lo C.-C."/>
            <person name="Minogue T.D."/>
            <person name="Munk C."/>
            <person name="Palacios G.F."/>
            <person name="Redden C.L."/>
            <person name="Rosenzweig C.N."/>
            <person name="Scholz M.B."/>
            <person name="Teshima H."/>
            <person name="Xu Y."/>
        </authorList>
    </citation>
    <scope>NUCLEOTIDE SEQUENCE [LARGE SCALE GENOMIC DNA]</scope>
    <source>
        <strain evidence="16 18">BHP</strain>
    </source>
</reference>
<dbReference type="InterPro" id="IPR036890">
    <property type="entry name" value="HATPase_C_sf"/>
</dbReference>
<evidence type="ECO:0000256" key="7">
    <source>
        <dbReference type="ARBA" id="ARBA00022692"/>
    </source>
</evidence>
<evidence type="ECO:0000256" key="11">
    <source>
        <dbReference type="ARBA" id="ARBA00022989"/>
    </source>
</evidence>
<dbReference type="EMBL" id="JMQC01000009">
    <property type="protein sequence ID" value="KFM95680.1"/>
    <property type="molecule type" value="Genomic_DNA"/>
</dbReference>
<keyword evidence="9 16" id="KW-0418">Kinase</keyword>
<comment type="subcellular location">
    <subcellularLocation>
        <location evidence="2">Cell membrane</location>
        <topology evidence="2">Multi-pass membrane protein</topology>
    </subcellularLocation>
</comment>
<dbReference type="Gene3D" id="1.10.287.130">
    <property type="match status" value="1"/>
</dbReference>
<evidence type="ECO:0000256" key="9">
    <source>
        <dbReference type="ARBA" id="ARBA00022777"/>
    </source>
</evidence>
<dbReference type="Pfam" id="PF00512">
    <property type="entry name" value="HisKA"/>
    <property type="match status" value="1"/>
</dbReference>
<reference evidence="17 19" key="2">
    <citation type="submission" date="2018-08" db="EMBL/GenBank/DDBJ databases">
        <title>Bacillus clarus sp. nov. strain PS00077A.</title>
        <authorList>
            <person name="Mendez Acevedo M."/>
            <person name="Carroll L."/>
            <person name="Mukherjee M."/>
            <person name="Wiedmann M."/>
            <person name="Kovac J."/>
        </authorList>
    </citation>
    <scope>NUCLEOTIDE SEQUENCE [LARGE SCALE GENOMIC DNA]</scope>
    <source>
        <strain evidence="17 19">PS00077A</strain>
    </source>
</reference>
<dbReference type="PANTHER" id="PTHR45453">
    <property type="entry name" value="PHOSPHATE REGULON SENSOR PROTEIN PHOR"/>
    <property type="match status" value="1"/>
</dbReference>
<dbReference type="GO" id="GO:0005524">
    <property type="term" value="F:ATP binding"/>
    <property type="evidence" value="ECO:0007669"/>
    <property type="project" value="UniProtKB-KW"/>
</dbReference>
<sequence>MKKSTIILFLQDRLLYMYLCLLIIGLGTGIMLVDNVSPSGLIDGGIIFYFILLSLFLMGLWLVFDYLRQKAYYNQVKDAINRSDVDAIEIVQAMVTREQYLVARLLQEQYSSYLNELRTYRRQQELHNHFVLQWVHHMKTPVSVIDLLIQEALQQIPYTEEEQEQLVVSIQEETNRMTRDLEMMLYTARLDKFEIDSHLKKIPLHKLISAVINAHKSFWIRHSIYPRIDGEAWIETDEKWMKFVLNQLVSNAIKYSKDKPGAKQLVFCLEESVHGGGKLSVVDEGIGIASHDLPRVFEPFFTGENGRTAGESTGMGLYLAKEVCKRLGHALSVTSVLGEGTTFIVSFEPRGIHMFDIK</sequence>
<dbReference type="SMART" id="SM00387">
    <property type="entry name" value="HATPase_c"/>
    <property type="match status" value="1"/>
</dbReference>
<dbReference type="PANTHER" id="PTHR45453:SF2">
    <property type="entry name" value="HISTIDINE KINASE"/>
    <property type="match status" value="1"/>
</dbReference>
<dbReference type="GO" id="GO:0005886">
    <property type="term" value="C:plasma membrane"/>
    <property type="evidence" value="ECO:0007669"/>
    <property type="project" value="UniProtKB-SubCell"/>
</dbReference>
<evidence type="ECO:0000256" key="6">
    <source>
        <dbReference type="ARBA" id="ARBA00022679"/>
    </source>
</evidence>
<dbReference type="GO" id="GO:0004721">
    <property type="term" value="F:phosphoprotein phosphatase activity"/>
    <property type="evidence" value="ECO:0007669"/>
    <property type="project" value="TreeGrafter"/>
</dbReference>
<dbReference type="PRINTS" id="PR00344">
    <property type="entry name" value="BCTRLSENSOR"/>
</dbReference>
<keyword evidence="6" id="KW-0808">Transferase</keyword>
<dbReference type="PATRIC" id="fig|1405.8.peg.5774"/>
<dbReference type="InterPro" id="IPR004358">
    <property type="entry name" value="Sig_transdc_His_kin-like_C"/>
</dbReference>
<organism evidence="16 18">
    <name type="scientific">Bacillus clarus</name>
    <dbReference type="NCBI Taxonomy" id="2338372"/>
    <lineage>
        <taxon>Bacteria</taxon>
        <taxon>Bacillati</taxon>
        <taxon>Bacillota</taxon>
        <taxon>Bacilli</taxon>
        <taxon>Bacillales</taxon>
        <taxon>Bacillaceae</taxon>
        <taxon>Bacillus</taxon>
        <taxon>Bacillus cereus group</taxon>
    </lineage>
</organism>
<evidence type="ECO:0000256" key="1">
    <source>
        <dbReference type="ARBA" id="ARBA00000085"/>
    </source>
</evidence>
<evidence type="ECO:0000256" key="2">
    <source>
        <dbReference type="ARBA" id="ARBA00004651"/>
    </source>
</evidence>
<evidence type="ECO:0000313" key="18">
    <source>
        <dbReference type="Proteomes" id="UP000029389"/>
    </source>
</evidence>
<dbReference type="AlphaFoldDB" id="A0A090YUD4"/>
<comment type="caution">
    <text evidence="16">The sequence shown here is derived from an EMBL/GenBank/DDBJ whole genome shotgun (WGS) entry which is preliminary data.</text>
</comment>
<evidence type="ECO:0000256" key="13">
    <source>
        <dbReference type="ARBA" id="ARBA00023136"/>
    </source>
</evidence>
<evidence type="ECO:0000256" key="10">
    <source>
        <dbReference type="ARBA" id="ARBA00022840"/>
    </source>
</evidence>
<evidence type="ECO:0000313" key="16">
    <source>
        <dbReference type="EMBL" id="KFM95680.1"/>
    </source>
</evidence>
<keyword evidence="19" id="KW-1185">Reference proteome</keyword>
<evidence type="ECO:0000313" key="19">
    <source>
        <dbReference type="Proteomes" id="UP000264294"/>
    </source>
</evidence>
<feature type="transmembrane region" description="Helical" evidence="14">
    <location>
        <begin position="45"/>
        <end position="67"/>
    </location>
</feature>
<keyword evidence="13 14" id="KW-0472">Membrane</keyword>
<protein>
    <recommendedName>
        <fullName evidence="3">histidine kinase</fullName>
        <ecNumber evidence="3">2.7.13.3</ecNumber>
    </recommendedName>
</protein>
<accession>A0A090YUD4</accession>
<dbReference type="EC" id="2.7.13.3" evidence="3"/>
<dbReference type="SUPFAM" id="SSF55874">
    <property type="entry name" value="ATPase domain of HSP90 chaperone/DNA topoisomerase II/histidine kinase"/>
    <property type="match status" value="1"/>
</dbReference>
<evidence type="ECO:0000313" key="17">
    <source>
        <dbReference type="EMBL" id="RFT62605.1"/>
    </source>
</evidence>
<dbReference type="RefSeq" id="WP_042984687.1">
    <property type="nucleotide sequence ID" value="NZ_JMQC01000009.1"/>
</dbReference>
<dbReference type="PROSITE" id="PS50109">
    <property type="entry name" value="HIS_KIN"/>
    <property type="match status" value="1"/>
</dbReference>
<keyword evidence="7 14" id="KW-0812">Transmembrane</keyword>
<feature type="domain" description="Histidine kinase" evidence="15">
    <location>
        <begin position="133"/>
        <end position="351"/>
    </location>
</feature>
<dbReference type="GO" id="GO:0000155">
    <property type="term" value="F:phosphorelay sensor kinase activity"/>
    <property type="evidence" value="ECO:0007669"/>
    <property type="project" value="InterPro"/>
</dbReference>
<gene>
    <name evidence="17" type="ORF">D0U04_27865</name>
    <name evidence="16" type="ORF">DJ93_5596</name>
</gene>